<evidence type="ECO:0000256" key="3">
    <source>
        <dbReference type="ARBA" id="ARBA00022755"/>
    </source>
</evidence>
<reference evidence="5 6" key="1">
    <citation type="submission" date="2018-12" db="EMBL/GenBank/DDBJ databases">
        <authorList>
            <consortium name="Pathogen Informatics"/>
        </authorList>
    </citation>
    <scope>NUCLEOTIDE SEQUENCE [LARGE SCALE GENOMIC DNA]</scope>
    <source>
        <strain evidence="5 6">NCTC9695</strain>
    </source>
</reference>
<organism evidence="5 6">
    <name type="scientific">Chromobacterium violaceum</name>
    <dbReference type="NCBI Taxonomy" id="536"/>
    <lineage>
        <taxon>Bacteria</taxon>
        <taxon>Pseudomonadati</taxon>
        <taxon>Pseudomonadota</taxon>
        <taxon>Betaproteobacteria</taxon>
        <taxon>Neisseriales</taxon>
        <taxon>Chromobacteriaceae</taxon>
        <taxon>Chromobacterium</taxon>
    </lineage>
</organism>
<protein>
    <submittedName>
        <fullName evidence="5">Uncharacterized protein</fullName>
    </submittedName>
</protein>
<dbReference type="SUPFAM" id="SSF82697">
    <property type="entry name" value="PurS-like"/>
    <property type="match status" value="1"/>
</dbReference>
<proteinExistence type="predicted"/>
<dbReference type="GO" id="GO:0016874">
    <property type="term" value="F:ligase activity"/>
    <property type="evidence" value="ECO:0007669"/>
    <property type="project" value="UniProtKB-KW"/>
</dbReference>
<evidence type="ECO:0000256" key="4">
    <source>
        <dbReference type="ARBA" id="ARBA00022840"/>
    </source>
</evidence>
<name>A0A447TC89_CHRVL</name>
<keyword evidence="2" id="KW-0547">Nucleotide-binding</keyword>
<keyword evidence="1" id="KW-0436">Ligase</keyword>
<dbReference type="GO" id="GO:0006164">
    <property type="term" value="P:purine nucleotide biosynthetic process"/>
    <property type="evidence" value="ECO:0007669"/>
    <property type="project" value="UniProtKB-KW"/>
</dbReference>
<dbReference type="EMBL" id="LR134182">
    <property type="protein sequence ID" value="VEB42483.1"/>
    <property type="molecule type" value="Genomic_DNA"/>
</dbReference>
<keyword evidence="4" id="KW-0067">ATP-binding</keyword>
<keyword evidence="3" id="KW-0658">Purine biosynthesis</keyword>
<evidence type="ECO:0000256" key="1">
    <source>
        <dbReference type="ARBA" id="ARBA00022598"/>
    </source>
</evidence>
<dbReference type="GO" id="GO:0005524">
    <property type="term" value="F:ATP binding"/>
    <property type="evidence" value="ECO:0007669"/>
    <property type="project" value="UniProtKB-KW"/>
</dbReference>
<evidence type="ECO:0000256" key="2">
    <source>
        <dbReference type="ARBA" id="ARBA00022741"/>
    </source>
</evidence>
<gene>
    <name evidence="5" type="ORF">NCTC9695_02933</name>
</gene>
<evidence type="ECO:0000313" key="6">
    <source>
        <dbReference type="Proteomes" id="UP000275777"/>
    </source>
</evidence>
<dbReference type="AlphaFoldDB" id="A0A447TC89"/>
<dbReference type="InterPro" id="IPR036604">
    <property type="entry name" value="PurS-like_sf"/>
</dbReference>
<accession>A0A447TC89</accession>
<evidence type="ECO:0000313" key="5">
    <source>
        <dbReference type="EMBL" id="VEB42483.1"/>
    </source>
</evidence>
<dbReference type="Proteomes" id="UP000275777">
    <property type="component" value="Chromosome"/>
</dbReference>
<sequence>MSYITKLRGGVALSPFRLEKLQAAAADAGLKDIVLTAEHWHFAESDSELSLEEIGVLGQLLSYGEAPLNTEPKANCSW</sequence>